<organism evidence="3 4">
    <name type="scientific">Deinococcus ruber</name>
    <dbReference type="NCBI Taxonomy" id="1848197"/>
    <lineage>
        <taxon>Bacteria</taxon>
        <taxon>Thermotogati</taxon>
        <taxon>Deinococcota</taxon>
        <taxon>Deinococci</taxon>
        <taxon>Deinococcales</taxon>
        <taxon>Deinococcaceae</taxon>
        <taxon>Deinococcus</taxon>
    </lineage>
</organism>
<dbReference type="PANTHER" id="PTHR13696">
    <property type="entry name" value="P-LOOP CONTAINING NUCLEOSIDE TRIPHOSPHATE HYDROLASE"/>
    <property type="match status" value="1"/>
</dbReference>
<dbReference type="PANTHER" id="PTHR13696:SF52">
    <property type="entry name" value="PARA FAMILY PROTEIN CT_582"/>
    <property type="match status" value="1"/>
</dbReference>
<evidence type="ECO:0000256" key="1">
    <source>
        <dbReference type="ARBA" id="ARBA00009981"/>
    </source>
</evidence>
<comment type="caution">
    <text evidence="3">The sequence shown here is derived from an EMBL/GenBank/DDBJ whole genome shotgun (WGS) entry which is preliminary data.</text>
</comment>
<accession>A0A918F6H9</accession>
<dbReference type="InterPro" id="IPR027417">
    <property type="entry name" value="P-loop_NTPase"/>
</dbReference>
<proteinExistence type="inferred from homology"/>
<dbReference type="Proteomes" id="UP000603865">
    <property type="component" value="Unassembled WGS sequence"/>
</dbReference>
<sequence>MSSPATDEAGTLSLSDARAQLGERVTHLKPGERLDLTRHGKTVATVISPEELQLLNLAKDAAMKSTKVLMCFNHAGGASKSSTTRDLGYELTQLGQKVLLIDLDPQANLTSWLGLQNVQLSQTVNDALLNLTPLPEPLEAHGMSIIPSHIDLSETGELLGVKGNGDGRLEIALQKVRSAGIYDYILIDPPPALGKLTTSGARAADYLIVPLPAKYKGVEALGGVQRMVSEYSVLNPKLRVAFYVVTQMEKTRHASDVLSLYRQTLGDKVIGPISWRPKVYNECQPMGLPIGVMFPDDSARAEIQEIAHKLMEVVAAGVYA</sequence>
<dbReference type="Gene3D" id="3.40.1620.10">
    <property type="entry name" value="YefM-like domain"/>
    <property type="match status" value="1"/>
</dbReference>
<dbReference type="InterPro" id="IPR036165">
    <property type="entry name" value="YefM-like_sf"/>
</dbReference>
<evidence type="ECO:0000313" key="3">
    <source>
        <dbReference type="EMBL" id="GGR06010.1"/>
    </source>
</evidence>
<dbReference type="InterPro" id="IPR050678">
    <property type="entry name" value="DNA_Partitioning_ATPase"/>
</dbReference>
<reference evidence="3" key="2">
    <citation type="submission" date="2020-09" db="EMBL/GenBank/DDBJ databases">
        <authorList>
            <person name="Sun Q."/>
            <person name="Ohkuma M."/>
        </authorList>
    </citation>
    <scope>NUCLEOTIDE SEQUENCE</scope>
    <source>
        <strain evidence="3">JCM 31311</strain>
    </source>
</reference>
<evidence type="ECO:0000259" key="2">
    <source>
        <dbReference type="Pfam" id="PF13614"/>
    </source>
</evidence>
<comment type="similarity">
    <text evidence="1">Belongs to the phD/YefM antitoxin family.</text>
</comment>
<name>A0A918F6H9_9DEIO</name>
<dbReference type="EMBL" id="BMQL01000008">
    <property type="protein sequence ID" value="GGR06010.1"/>
    <property type="molecule type" value="Genomic_DNA"/>
</dbReference>
<feature type="domain" description="AAA" evidence="2">
    <location>
        <begin position="67"/>
        <end position="230"/>
    </location>
</feature>
<gene>
    <name evidence="3" type="ORF">GCM10008957_18460</name>
</gene>
<dbReference type="InterPro" id="IPR025669">
    <property type="entry name" value="AAA_dom"/>
</dbReference>
<dbReference type="CDD" id="cd02042">
    <property type="entry name" value="ParAB_family"/>
    <property type="match status" value="1"/>
</dbReference>
<dbReference type="SUPFAM" id="SSF143120">
    <property type="entry name" value="YefM-like"/>
    <property type="match status" value="1"/>
</dbReference>
<evidence type="ECO:0000313" key="4">
    <source>
        <dbReference type="Proteomes" id="UP000603865"/>
    </source>
</evidence>
<dbReference type="Gene3D" id="3.40.50.300">
    <property type="entry name" value="P-loop containing nucleotide triphosphate hydrolases"/>
    <property type="match status" value="1"/>
</dbReference>
<dbReference type="SUPFAM" id="SSF52540">
    <property type="entry name" value="P-loop containing nucleoside triphosphate hydrolases"/>
    <property type="match status" value="1"/>
</dbReference>
<dbReference type="Pfam" id="PF13614">
    <property type="entry name" value="AAA_31"/>
    <property type="match status" value="1"/>
</dbReference>
<keyword evidence="4" id="KW-1185">Reference proteome</keyword>
<reference evidence="3" key="1">
    <citation type="journal article" date="2014" name="Int. J. Syst. Evol. Microbiol.">
        <title>Complete genome sequence of Corynebacterium casei LMG S-19264T (=DSM 44701T), isolated from a smear-ripened cheese.</title>
        <authorList>
            <consortium name="US DOE Joint Genome Institute (JGI-PGF)"/>
            <person name="Walter F."/>
            <person name="Albersmeier A."/>
            <person name="Kalinowski J."/>
            <person name="Ruckert C."/>
        </authorList>
    </citation>
    <scope>NUCLEOTIDE SEQUENCE</scope>
    <source>
        <strain evidence="3">JCM 31311</strain>
    </source>
</reference>
<dbReference type="AlphaFoldDB" id="A0A918F6H9"/>
<protein>
    <submittedName>
        <fullName evidence="3">Chromosome partitioning protein ParA</fullName>
    </submittedName>
</protein>